<dbReference type="NCBIfam" id="TIGR03904">
    <property type="entry name" value="SAM_YgiQ"/>
    <property type="match status" value="1"/>
</dbReference>
<evidence type="ECO:0000313" key="9">
    <source>
        <dbReference type="EMBL" id="EEC58896.1"/>
    </source>
</evidence>
<dbReference type="InterPro" id="IPR023404">
    <property type="entry name" value="rSAM_horseshoe"/>
</dbReference>
<dbReference type="eggNOG" id="COG1032">
    <property type="taxonomic scope" value="Bacteria"/>
</dbReference>
<accession>B7AN08</accession>
<comment type="cofactor">
    <cofactor evidence="6">
        <name>[4Fe-4S] cluster</name>
        <dbReference type="ChEBI" id="CHEBI:49883"/>
    </cofactor>
    <text evidence="6">Binds 1 [4Fe-4S] cluster. The cluster is coordinated with 3 cysteines and an exchangeable S-adenosyl-L-methionine.</text>
</comment>
<name>B7AN08_9FIRM</name>
<dbReference type="Gene3D" id="3.80.30.20">
    <property type="entry name" value="tm_1862 like domain"/>
    <property type="match status" value="1"/>
</dbReference>
<feature type="binding site" evidence="6">
    <location>
        <position position="317"/>
    </location>
    <ligand>
        <name>[4Fe-4S] cluster</name>
        <dbReference type="ChEBI" id="CHEBI:49883"/>
        <note>4Fe-4S-S-AdoMet</note>
    </ligand>
</feature>
<evidence type="ECO:0000256" key="7">
    <source>
        <dbReference type="SAM" id="Phobius"/>
    </source>
</evidence>
<dbReference type="InterPro" id="IPR007197">
    <property type="entry name" value="rSAM"/>
</dbReference>
<dbReference type="STRING" id="483218.BACPEC_00060"/>
<evidence type="ECO:0000256" key="2">
    <source>
        <dbReference type="ARBA" id="ARBA00022691"/>
    </source>
</evidence>
<reference evidence="9 10" key="2">
    <citation type="submission" date="2008-11" db="EMBL/GenBank/DDBJ databases">
        <authorList>
            <person name="Fulton L."/>
            <person name="Clifton S."/>
            <person name="Fulton B."/>
            <person name="Xu J."/>
            <person name="Minx P."/>
            <person name="Pepin K.H."/>
            <person name="Johnson M."/>
            <person name="Bhonagiri V."/>
            <person name="Nash W.E."/>
            <person name="Mardis E.R."/>
            <person name="Wilson R.K."/>
        </authorList>
    </citation>
    <scope>NUCLEOTIDE SEQUENCE [LARGE SCALE GENOMIC DNA]</scope>
    <source>
        <strain evidence="9 10">ATCC 43243</strain>
    </source>
</reference>
<dbReference type="GO" id="GO:0051539">
    <property type="term" value="F:4 iron, 4 sulfur cluster binding"/>
    <property type="evidence" value="ECO:0007669"/>
    <property type="project" value="UniProtKB-KW"/>
</dbReference>
<evidence type="ECO:0000256" key="4">
    <source>
        <dbReference type="ARBA" id="ARBA00023004"/>
    </source>
</evidence>
<dbReference type="EMBL" id="ABVQ01000028">
    <property type="protein sequence ID" value="EEC58896.1"/>
    <property type="molecule type" value="Genomic_DNA"/>
</dbReference>
<dbReference type="Proteomes" id="UP000003136">
    <property type="component" value="Unassembled WGS sequence"/>
</dbReference>
<dbReference type="InterPro" id="IPR006638">
    <property type="entry name" value="Elp3/MiaA/NifB-like_rSAM"/>
</dbReference>
<dbReference type="SFLD" id="SFLDG01082">
    <property type="entry name" value="B12-binding_domain_containing"/>
    <property type="match status" value="1"/>
</dbReference>
<keyword evidence="10" id="KW-1185">Reference proteome</keyword>
<keyword evidence="2 6" id="KW-0949">S-adenosyl-L-methionine</keyword>
<dbReference type="InterPro" id="IPR013704">
    <property type="entry name" value="UPF0313_N"/>
</dbReference>
<evidence type="ECO:0000256" key="5">
    <source>
        <dbReference type="ARBA" id="ARBA00023014"/>
    </source>
</evidence>
<protein>
    <recommendedName>
        <fullName evidence="8">Radical SAM core domain-containing protein</fullName>
    </recommendedName>
</protein>
<gene>
    <name evidence="9" type="ORF">BACPEC_00060</name>
</gene>
<keyword evidence="7" id="KW-0472">Membrane</keyword>
<dbReference type="HAMAP" id="MF_01251">
    <property type="entry name" value="UPF0313"/>
    <property type="match status" value="1"/>
</dbReference>
<dbReference type="InterPro" id="IPR022946">
    <property type="entry name" value="UPF0313"/>
</dbReference>
<dbReference type="SFLD" id="SFLDG01069">
    <property type="entry name" value="UPF0313"/>
    <property type="match status" value="1"/>
</dbReference>
<organism evidence="9 10">
    <name type="scientific">[Bacteroides] pectinophilus ATCC 43243</name>
    <dbReference type="NCBI Taxonomy" id="483218"/>
    <lineage>
        <taxon>Bacteria</taxon>
        <taxon>Bacillati</taxon>
        <taxon>Bacillota</taxon>
        <taxon>Clostridia</taxon>
        <taxon>Eubacteriales</taxon>
    </lineage>
</organism>
<evidence type="ECO:0000259" key="8">
    <source>
        <dbReference type="PROSITE" id="PS51918"/>
    </source>
</evidence>
<evidence type="ECO:0000256" key="1">
    <source>
        <dbReference type="ARBA" id="ARBA00022485"/>
    </source>
</evidence>
<feature type="transmembrane region" description="Helical" evidence="7">
    <location>
        <begin position="628"/>
        <end position="650"/>
    </location>
</feature>
<evidence type="ECO:0000313" key="10">
    <source>
        <dbReference type="Proteomes" id="UP000003136"/>
    </source>
</evidence>
<feature type="binding site" evidence="6">
    <location>
        <position position="310"/>
    </location>
    <ligand>
        <name>[4Fe-4S] cluster</name>
        <dbReference type="ChEBI" id="CHEBI:49883"/>
        <note>4Fe-4S-S-AdoMet</note>
    </ligand>
</feature>
<dbReference type="Pfam" id="PF08497">
    <property type="entry name" value="Radical_SAM_N"/>
    <property type="match status" value="1"/>
</dbReference>
<dbReference type="SUPFAM" id="SSF102114">
    <property type="entry name" value="Radical SAM enzymes"/>
    <property type="match status" value="1"/>
</dbReference>
<dbReference type="SFLD" id="SFLDS00029">
    <property type="entry name" value="Radical_SAM"/>
    <property type="match status" value="1"/>
</dbReference>
<dbReference type="Pfam" id="PF11842">
    <property type="entry name" value="DUF3362"/>
    <property type="match status" value="1"/>
</dbReference>
<sequence>MIHDFLPICKGDMKKRGWDECDFVYITGDAYVDHSSFGPAIISRILEAHGYRVGIIAQPDWKNRESITILGRPRLGFLVSAGNMDSMVNHYTVSRKRRHTDAYSPGGRMGLRPDYATVVYCNLIRQTYKDVPIIIGGIEASLRRLSHYDYWSDKVKHSILIDSGADLISYGMGEHSIVEIADALDAGINVKDITYIRGTVYRTDSTDNITEEYIELPSYDEVSTDKKQYAHSFYSQYCNTDPFVAKILVEKVKNKMYVVQNPPAYPLTQQEMDDVYALDYMCDYHPVYKKDGGIPALSEIKFSLTSNRGCFGGCSFCALTFHQGRIVQTRSHESIINEAKHMTEEKDFKGYIHDVGGPTANFRHTSCDKQLRYGTCPSKQCLFPKPCNNLKVDHKDYVALLRKLRKLPKVKKVFVRSGIRFDYVMADSDDTFLRELCENHISGQLRVAPEHISDNVLKMMGKPSNDVYMAFLNRYAKINKKTGKEQFVVPYLMSSHPGSTMKEAIELAEYVRDMGYIPEQVQDFYPTPSTLSTCMYYTGYDPRTMEKVYTPRSPHEKAMQRALIQYRNPENYELVKEALLSNGRSDLIGFDRHCLIPPRKMAARGERFEKTGKKRKGIPGYIKARKTMYIVAVSIGLAIVAAFFVTGLILCKTRNNLLTVMAILMVLPTAKFAVDLIMCIACRPVSDELYERIEAADDKFLHKYECLFTSREKATYVTALVITPHAVCAYTTDAKADAGRFKADLEKYIKEARLSATVSLYNDENQFIKKVKLMSESRETKLTKEESDRMQWIWESARCMCM</sequence>
<dbReference type="GO" id="GO:0005506">
    <property type="term" value="F:iron ion binding"/>
    <property type="evidence" value="ECO:0007669"/>
    <property type="project" value="UniProtKB-UniRule"/>
</dbReference>
<comment type="caution">
    <text evidence="9">The sequence shown here is derived from an EMBL/GenBank/DDBJ whole genome shotgun (WGS) entry which is preliminary data.</text>
</comment>
<reference evidence="9 10" key="1">
    <citation type="submission" date="2008-11" db="EMBL/GenBank/DDBJ databases">
        <title>Draft genome sequence of Bacteroides pectinophilus (ATCC 43243).</title>
        <authorList>
            <person name="Sudarsanam P."/>
            <person name="Ley R."/>
            <person name="Guruge J."/>
            <person name="Turnbaugh P.J."/>
            <person name="Mahowald M."/>
            <person name="Liep D."/>
            <person name="Gordon J."/>
        </authorList>
    </citation>
    <scope>NUCLEOTIDE SEQUENCE [LARGE SCALE GENOMIC DNA]</scope>
    <source>
        <strain evidence="9 10">ATCC 43243</strain>
    </source>
</reference>
<dbReference type="PROSITE" id="PS51918">
    <property type="entry name" value="RADICAL_SAM"/>
    <property type="match status" value="1"/>
</dbReference>
<keyword evidence="7" id="KW-0812">Transmembrane</keyword>
<dbReference type="SMART" id="SM00729">
    <property type="entry name" value="Elp3"/>
    <property type="match status" value="1"/>
</dbReference>
<dbReference type="Pfam" id="PF04055">
    <property type="entry name" value="Radical_SAM"/>
    <property type="match status" value="1"/>
</dbReference>
<proteinExistence type="inferred from homology"/>
<dbReference type="HOGENOM" id="CLU_018288_2_0_9"/>
<keyword evidence="1 6" id="KW-0004">4Fe-4S</keyword>
<dbReference type="GO" id="GO:0003824">
    <property type="term" value="F:catalytic activity"/>
    <property type="evidence" value="ECO:0007669"/>
    <property type="project" value="InterPro"/>
</dbReference>
<dbReference type="PANTHER" id="PTHR32331:SF0">
    <property type="entry name" value="UPF0313 PROTEIN YGIQ"/>
    <property type="match status" value="1"/>
</dbReference>
<keyword evidence="5 6" id="KW-0411">Iron-sulfur</keyword>
<comment type="similarity">
    <text evidence="6">Belongs to the UPF0313 family.</text>
</comment>
<feature type="binding site" evidence="6">
    <location>
        <position position="314"/>
    </location>
    <ligand>
        <name>[4Fe-4S] cluster</name>
        <dbReference type="ChEBI" id="CHEBI:49883"/>
        <note>4Fe-4S-S-AdoMet</note>
    </ligand>
</feature>
<feature type="transmembrane region" description="Helical" evidence="7">
    <location>
        <begin position="657"/>
        <end position="678"/>
    </location>
</feature>
<keyword evidence="7" id="KW-1133">Transmembrane helix</keyword>
<dbReference type="AlphaFoldDB" id="B7AN08"/>
<evidence type="ECO:0000256" key="6">
    <source>
        <dbReference type="HAMAP-Rule" id="MF_01251"/>
    </source>
</evidence>
<evidence type="ECO:0000256" key="3">
    <source>
        <dbReference type="ARBA" id="ARBA00022723"/>
    </source>
</evidence>
<feature type="domain" description="Radical SAM core" evidence="8">
    <location>
        <begin position="296"/>
        <end position="567"/>
    </location>
</feature>
<dbReference type="InterPro" id="IPR024560">
    <property type="entry name" value="UPF0313_C"/>
</dbReference>
<dbReference type="InterPro" id="IPR058240">
    <property type="entry name" value="rSAM_sf"/>
</dbReference>
<keyword evidence="3 6" id="KW-0479">Metal-binding</keyword>
<keyword evidence="4 6" id="KW-0408">Iron</keyword>
<dbReference type="PANTHER" id="PTHR32331">
    <property type="entry name" value="UPF0313 PROTEIN YGIQ"/>
    <property type="match status" value="1"/>
</dbReference>